<sequence length="113" mass="12801">MQDLQKEHQQLENELEASEEARATNEQQQTRLSKSLQETIGKLQQEKKGLQDRLADAAETDQVQARKVEGAAAAHLKEKSDLVAEKTNLQARLSAAEEQIVLFRLNQQREKPP</sequence>
<feature type="non-terminal residue" evidence="2">
    <location>
        <position position="113"/>
    </location>
</feature>
<keyword evidence="3" id="KW-1185">Reference proteome</keyword>
<evidence type="ECO:0000313" key="3">
    <source>
        <dbReference type="Proteomes" id="UP001465976"/>
    </source>
</evidence>
<dbReference type="Proteomes" id="UP001465976">
    <property type="component" value="Unassembled WGS sequence"/>
</dbReference>
<evidence type="ECO:0000313" key="2">
    <source>
        <dbReference type="EMBL" id="KAL0562679.1"/>
    </source>
</evidence>
<dbReference type="EMBL" id="JBAHYK010004806">
    <property type="protein sequence ID" value="KAL0562679.1"/>
    <property type="molecule type" value="Genomic_DNA"/>
</dbReference>
<proteinExistence type="predicted"/>
<reference evidence="2 3" key="1">
    <citation type="submission" date="2024-02" db="EMBL/GenBank/DDBJ databases">
        <title>A draft genome for the cacao thread blight pathogen Marasmius crinis-equi.</title>
        <authorList>
            <person name="Cohen S.P."/>
            <person name="Baruah I.K."/>
            <person name="Amoako-Attah I."/>
            <person name="Bukari Y."/>
            <person name="Meinhardt L.W."/>
            <person name="Bailey B.A."/>
        </authorList>
    </citation>
    <scope>NUCLEOTIDE SEQUENCE [LARGE SCALE GENOMIC DNA]</scope>
    <source>
        <strain evidence="2 3">GH-76</strain>
    </source>
</reference>
<name>A0ABR3EII6_9AGAR</name>
<protein>
    <submittedName>
        <fullName evidence="2">Uncharacterized protein</fullName>
    </submittedName>
</protein>
<accession>A0ABR3EII6</accession>
<evidence type="ECO:0000256" key="1">
    <source>
        <dbReference type="SAM" id="MobiDB-lite"/>
    </source>
</evidence>
<organism evidence="2 3">
    <name type="scientific">Marasmius crinis-equi</name>
    <dbReference type="NCBI Taxonomy" id="585013"/>
    <lineage>
        <taxon>Eukaryota</taxon>
        <taxon>Fungi</taxon>
        <taxon>Dikarya</taxon>
        <taxon>Basidiomycota</taxon>
        <taxon>Agaricomycotina</taxon>
        <taxon>Agaricomycetes</taxon>
        <taxon>Agaricomycetidae</taxon>
        <taxon>Agaricales</taxon>
        <taxon>Marasmiineae</taxon>
        <taxon>Marasmiaceae</taxon>
        <taxon>Marasmius</taxon>
    </lineage>
</organism>
<feature type="region of interest" description="Disordered" evidence="1">
    <location>
        <begin position="1"/>
        <end position="36"/>
    </location>
</feature>
<gene>
    <name evidence="2" type="ORF">V5O48_019404</name>
</gene>
<feature type="compositionally biased region" description="Basic and acidic residues" evidence="1">
    <location>
        <begin position="1"/>
        <end position="11"/>
    </location>
</feature>
<comment type="caution">
    <text evidence="2">The sequence shown here is derived from an EMBL/GenBank/DDBJ whole genome shotgun (WGS) entry which is preliminary data.</text>
</comment>
<feature type="compositionally biased region" description="Polar residues" evidence="1">
    <location>
        <begin position="24"/>
        <end position="36"/>
    </location>
</feature>